<keyword evidence="2" id="KW-0675">Receptor</keyword>
<dbReference type="InterPro" id="IPR050111">
    <property type="entry name" value="C-type_lectin/snaclec_domain"/>
</dbReference>
<dbReference type="Proteomes" id="UP000499080">
    <property type="component" value="Unassembled WGS sequence"/>
</dbReference>
<organism evidence="2 3">
    <name type="scientific">Araneus ventricosus</name>
    <name type="common">Orbweaver spider</name>
    <name type="synonym">Epeira ventricosa</name>
    <dbReference type="NCBI Taxonomy" id="182803"/>
    <lineage>
        <taxon>Eukaryota</taxon>
        <taxon>Metazoa</taxon>
        <taxon>Ecdysozoa</taxon>
        <taxon>Arthropoda</taxon>
        <taxon>Chelicerata</taxon>
        <taxon>Arachnida</taxon>
        <taxon>Araneae</taxon>
        <taxon>Araneomorphae</taxon>
        <taxon>Entelegynae</taxon>
        <taxon>Araneoidea</taxon>
        <taxon>Araneidae</taxon>
        <taxon>Araneus</taxon>
    </lineage>
</organism>
<evidence type="ECO:0000259" key="1">
    <source>
        <dbReference type="PROSITE" id="PS50041"/>
    </source>
</evidence>
<comment type="caution">
    <text evidence="2">The sequence shown here is derived from an EMBL/GenBank/DDBJ whole genome shotgun (WGS) entry which is preliminary data.</text>
</comment>
<dbReference type="PROSITE" id="PS50041">
    <property type="entry name" value="C_TYPE_LECTIN_2"/>
    <property type="match status" value="2"/>
</dbReference>
<dbReference type="SMART" id="SM00034">
    <property type="entry name" value="CLECT"/>
    <property type="match status" value="1"/>
</dbReference>
<dbReference type="InterPro" id="IPR001304">
    <property type="entry name" value="C-type_lectin-like"/>
</dbReference>
<keyword evidence="3" id="KW-1185">Reference proteome</keyword>
<feature type="domain" description="C-type lectin" evidence="1">
    <location>
        <begin position="1"/>
        <end position="68"/>
    </location>
</feature>
<accession>A0A4Y2QZ15</accession>
<sequence length="243" mass="27994">MTTLYIINLHPQEESKFGTVNGKRLKISNWLAEQPKLVSSFMDNCVAMNAQGKWVVRSCREKLSFVCEWNLDSENEITVDETHLCPNSYGWQDIGGDLCVKTSFVRKTWNDAMYDCFQHGGSLVTFHSSKDLHYFVEYVNTNYRYTSVHIGLGRRKDGSYMWADYTPVDFTAWDPDDPPSTVKDCVELDMRTEKWKKVHAMMSEEIFSAPLSKIEIGRTTNVARIGLRRAGNENTEMEESSLR</sequence>
<dbReference type="InterPro" id="IPR016187">
    <property type="entry name" value="CTDL_fold"/>
</dbReference>
<dbReference type="Gene3D" id="3.10.100.10">
    <property type="entry name" value="Mannose-Binding Protein A, subunit A"/>
    <property type="match status" value="2"/>
</dbReference>
<dbReference type="AlphaFoldDB" id="A0A4Y2QZ15"/>
<dbReference type="InterPro" id="IPR016186">
    <property type="entry name" value="C-type_lectin-like/link_sf"/>
</dbReference>
<feature type="domain" description="C-type lectin" evidence="1">
    <location>
        <begin position="95"/>
        <end position="196"/>
    </location>
</feature>
<dbReference type="OrthoDB" id="7357196at2759"/>
<dbReference type="Pfam" id="PF00059">
    <property type="entry name" value="Lectin_C"/>
    <property type="match status" value="2"/>
</dbReference>
<proteinExistence type="predicted"/>
<dbReference type="SUPFAM" id="SSF56436">
    <property type="entry name" value="C-type lectin-like"/>
    <property type="match status" value="2"/>
</dbReference>
<dbReference type="EMBL" id="BGPR01015284">
    <property type="protein sequence ID" value="GBN68657.1"/>
    <property type="molecule type" value="Genomic_DNA"/>
</dbReference>
<evidence type="ECO:0000313" key="2">
    <source>
        <dbReference type="EMBL" id="GBN68657.1"/>
    </source>
</evidence>
<gene>
    <name evidence="2" type="primary">MRC1_7</name>
    <name evidence="2" type="ORF">AVEN_217209_1</name>
</gene>
<protein>
    <submittedName>
        <fullName evidence="2">Macrophage mannose receptor 1</fullName>
    </submittedName>
</protein>
<dbReference type="PANTHER" id="PTHR22803">
    <property type="entry name" value="MANNOSE, PHOSPHOLIPASE, LECTIN RECEPTOR RELATED"/>
    <property type="match status" value="1"/>
</dbReference>
<evidence type="ECO:0000313" key="3">
    <source>
        <dbReference type="Proteomes" id="UP000499080"/>
    </source>
</evidence>
<reference evidence="2 3" key="1">
    <citation type="journal article" date="2019" name="Sci. Rep.">
        <title>Orb-weaving spider Araneus ventricosus genome elucidates the spidroin gene catalogue.</title>
        <authorList>
            <person name="Kono N."/>
            <person name="Nakamura H."/>
            <person name="Ohtoshi R."/>
            <person name="Moran D.A.P."/>
            <person name="Shinohara A."/>
            <person name="Yoshida Y."/>
            <person name="Fujiwara M."/>
            <person name="Mori M."/>
            <person name="Tomita M."/>
            <person name="Arakawa K."/>
        </authorList>
    </citation>
    <scope>NUCLEOTIDE SEQUENCE [LARGE SCALE GENOMIC DNA]</scope>
</reference>
<dbReference type="CDD" id="cd00037">
    <property type="entry name" value="CLECT"/>
    <property type="match status" value="1"/>
</dbReference>
<name>A0A4Y2QZ15_ARAVE</name>